<proteinExistence type="predicted"/>
<evidence type="ECO:0000256" key="1">
    <source>
        <dbReference type="SAM" id="MobiDB-lite"/>
    </source>
</evidence>
<organism evidence="2">
    <name type="scientific">Puccinia triticina (isolate 1-1 / race 1 (BBBD))</name>
    <name type="common">Brown leaf rust fungus</name>
    <dbReference type="NCBI Taxonomy" id="630390"/>
    <lineage>
        <taxon>Eukaryota</taxon>
        <taxon>Fungi</taxon>
        <taxon>Dikarya</taxon>
        <taxon>Basidiomycota</taxon>
        <taxon>Pucciniomycotina</taxon>
        <taxon>Pucciniomycetes</taxon>
        <taxon>Pucciniales</taxon>
        <taxon>Pucciniaceae</taxon>
        <taxon>Puccinia</taxon>
    </lineage>
</organism>
<sequence length="391" mass="44348">MEVLRRQALDSHRSLEKLIEFRRPSNRAHIPTTNREPTARQLNQLGELQLSKTWGIHLEDTGGWEEGSNIVKRCTRSYSECPGPYKELISIWTSRPELDVDAKKVFSIFFNKKAITNVSNTCSSLSLQSGSHHKQIKDLLKLITNLTSKVPEKKSSKSCECEFNKLTFKEDLMEIHKSFRAKVENQAHNLTKEVSAIASAKDDKLVNVVQTLRGKIESLSSIINNLDQFQVAHEVQNLSNRVETLAAEITALSHDNGRDGIPTPGDHRSKGNSSREEYEPRGEPSNSNVMLFGILQEIKHLTEAVKSRTATVITEDTFKKLLEELDEAHRKDFSAVSTKLDRLLCQFREDGAEVRAELTVAQEKPVSSWVTRQCRRLKAFEPNLLQQSINF</sequence>
<dbReference type="STRING" id="630390.A0A180G2G5"/>
<dbReference type="EnsemblFungi" id="PTTG_29800-t43_1">
    <property type="protein sequence ID" value="PTTG_29800-t43_1-p1"/>
    <property type="gene ID" value="PTTG_29800"/>
</dbReference>
<evidence type="ECO:0000313" key="4">
    <source>
        <dbReference type="Proteomes" id="UP000005240"/>
    </source>
</evidence>
<evidence type="ECO:0000313" key="3">
    <source>
        <dbReference type="EnsemblFungi" id="PTTG_29800-t43_1-p1"/>
    </source>
</evidence>
<gene>
    <name evidence="2" type="ORF">PTTG_29800</name>
</gene>
<reference evidence="2" key="1">
    <citation type="submission" date="2009-11" db="EMBL/GenBank/DDBJ databases">
        <authorList>
            <consortium name="The Broad Institute Genome Sequencing Platform"/>
            <person name="Ward D."/>
            <person name="Feldgarden M."/>
            <person name="Earl A."/>
            <person name="Young S.K."/>
            <person name="Zeng Q."/>
            <person name="Koehrsen M."/>
            <person name="Alvarado L."/>
            <person name="Berlin A."/>
            <person name="Bochicchio J."/>
            <person name="Borenstein D."/>
            <person name="Chapman S.B."/>
            <person name="Chen Z."/>
            <person name="Engels R."/>
            <person name="Freedman E."/>
            <person name="Gellesch M."/>
            <person name="Goldberg J."/>
            <person name="Griggs A."/>
            <person name="Gujja S."/>
            <person name="Heilman E."/>
            <person name="Heiman D."/>
            <person name="Hepburn T."/>
            <person name="Howarth C."/>
            <person name="Jen D."/>
            <person name="Larson L."/>
            <person name="Lewis B."/>
            <person name="Mehta T."/>
            <person name="Park D."/>
            <person name="Pearson M."/>
            <person name="Roberts A."/>
            <person name="Saif S."/>
            <person name="Shea T."/>
            <person name="Shenoy N."/>
            <person name="Sisk P."/>
            <person name="Stolte C."/>
            <person name="Sykes S."/>
            <person name="Thomson T."/>
            <person name="Walk T."/>
            <person name="White J."/>
            <person name="Yandava C."/>
            <person name="Izard J."/>
            <person name="Baranova O.V."/>
            <person name="Blanton J.M."/>
            <person name="Tanner A.C."/>
            <person name="Dewhirst F.E."/>
            <person name="Haas B."/>
            <person name="Nusbaum C."/>
            <person name="Birren B."/>
        </authorList>
    </citation>
    <scope>NUCLEOTIDE SEQUENCE [LARGE SCALE GENOMIC DNA]</scope>
    <source>
        <strain evidence="2">1-1 BBBD Race 1</strain>
    </source>
</reference>
<reference evidence="2" key="2">
    <citation type="submission" date="2016-05" db="EMBL/GenBank/DDBJ databases">
        <title>Comparative analysis highlights variable genome content of wheat rusts and divergence of the mating loci.</title>
        <authorList>
            <person name="Cuomo C.A."/>
            <person name="Bakkeren G."/>
            <person name="Szabo L."/>
            <person name="Khalil H."/>
            <person name="Joly D."/>
            <person name="Goldberg J."/>
            <person name="Young S."/>
            <person name="Zeng Q."/>
            <person name="Fellers J."/>
        </authorList>
    </citation>
    <scope>NUCLEOTIDE SEQUENCE [LARGE SCALE GENOMIC DNA]</scope>
    <source>
        <strain evidence="2">1-1 BBBD Race 1</strain>
    </source>
</reference>
<dbReference type="EMBL" id="ADAS02000940">
    <property type="protein sequence ID" value="OAV86629.1"/>
    <property type="molecule type" value="Genomic_DNA"/>
</dbReference>
<keyword evidence="4" id="KW-1185">Reference proteome</keyword>
<dbReference type="Proteomes" id="UP000005240">
    <property type="component" value="Unassembled WGS sequence"/>
</dbReference>
<protein>
    <submittedName>
        <fullName evidence="2 3">Uncharacterized protein</fullName>
    </submittedName>
</protein>
<name>A0A180G2G5_PUCT1</name>
<reference evidence="3" key="4">
    <citation type="submission" date="2025-05" db="UniProtKB">
        <authorList>
            <consortium name="EnsemblFungi"/>
        </authorList>
    </citation>
    <scope>IDENTIFICATION</scope>
    <source>
        <strain evidence="3">isolate 1-1 / race 1 (BBBD)</strain>
    </source>
</reference>
<evidence type="ECO:0000313" key="2">
    <source>
        <dbReference type="EMBL" id="OAV86629.1"/>
    </source>
</evidence>
<dbReference type="VEuPathDB" id="FungiDB:PTTG_29800"/>
<dbReference type="AlphaFoldDB" id="A0A180G2G5"/>
<feature type="compositionally biased region" description="Basic and acidic residues" evidence="1">
    <location>
        <begin position="265"/>
        <end position="282"/>
    </location>
</feature>
<feature type="region of interest" description="Disordered" evidence="1">
    <location>
        <begin position="253"/>
        <end position="285"/>
    </location>
</feature>
<accession>A0A180G2G5</accession>
<reference evidence="3 4" key="3">
    <citation type="journal article" date="2017" name="G3 (Bethesda)">
        <title>Comparative analysis highlights variable genome content of wheat rusts and divergence of the mating loci.</title>
        <authorList>
            <person name="Cuomo C.A."/>
            <person name="Bakkeren G."/>
            <person name="Khalil H.B."/>
            <person name="Panwar V."/>
            <person name="Joly D."/>
            <person name="Linning R."/>
            <person name="Sakthikumar S."/>
            <person name="Song X."/>
            <person name="Adiconis X."/>
            <person name="Fan L."/>
            <person name="Goldberg J.M."/>
            <person name="Levin J.Z."/>
            <person name="Young S."/>
            <person name="Zeng Q."/>
            <person name="Anikster Y."/>
            <person name="Bruce M."/>
            <person name="Wang M."/>
            <person name="Yin C."/>
            <person name="McCallum B."/>
            <person name="Szabo L.J."/>
            <person name="Hulbert S."/>
            <person name="Chen X."/>
            <person name="Fellers J.P."/>
        </authorList>
    </citation>
    <scope>NUCLEOTIDE SEQUENCE</scope>
    <source>
        <strain evidence="4">Isolate 1-1 / race 1 (BBBD)</strain>
        <strain evidence="3">isolate 1-1 / race 1 (BBBD)</strain>
    </source>
</reference>